<evidence type="ECO:0000256" key="1">
    <source>
        <dbReference type="ARBA" id="ARBA00001936"/>
    </source>
</evidence>
<keyword evidence="3" id="KW-0808">Transferase</keyword>
<dbReference type="Pfam" id="PF03828">
    <property type="entry name" value="PAP_assoc"/>
    <property type="match status" value="1"/>
</dbReference>
<feature type="domain" description="PAP-associated" evidence="6">
    <location>
        <begin position="173"/>
        <end position="222"/>
    </location>
</feature>
<evidence type="ECO:0000313" key="9">
    <source>
        <dbReference type="Proteomes" id="UP000054495"/>
    </source>
</evidence>
<dbReference type="PANTHER" id="PTHR12271">
    <property type="entry name" value="POLY A POLYMERASE CID PAP -RELATED"/>
    <property type="match status" value="1"/>
</dbReference>
<dbReference type="InterPro" id="IPR054708">
    <property type="entry name" value="MTPAP-like_central"/>
</dbReference>
<proteinExistence type="predicted"/>
<dbReference type="Proteomes" id="UP000054495">
    <property type="component" value="Unassembled WGS sequence"/>
</dbReference>
<protein>
    <submittedName>
        <fullName evidence="8">PAP/25A associated domain protein</fullName>
    </submittedName>
</protein>
<feature type="domain" description="Poly(A) RNA polymerase mitochondrial-like central palm" evidence="7">
    <location>
        <begin position="21"/>
        <end position="144"/>
    </location>
</feature>
<evidence type="ECO:0000259" key="7">
    <source>
        <dbReference type="Pfam" id="PF22600"/>
    </source>
</evidence>
<dbReference type="Gene3D" id="3.30.460.10">
    <property type="entry name" value="Beta Polymerase, domain 2"/>
    <property type="match status" value="1"/>
</dbReference>
<evidence type="ECO:0000256" key="5">
    <source>
        <dbReference type="ARBA" id="ARBA00022842"/>
    </source>
</evidence>
<accession>A0A0D6LN33</accession>
<gene>
    <name evidence="8" type="ORF">ANCCEY_11855</name>
</gene>
<dbReference type="GO" id="GO:1990817">
    <property type="term" value="F:poly(A) RNA polymerase activity"/>
    <property type="evidence" value="ECO:0007669"/>
    <property type="project" value="UniProtKB-ARBA"/>
</dbReference>
<dbReference type="AlphaFoldDB" id="A0A0D6LN33"/>
<dbReference type="InterPro" id="IPR043519">
    <property type="entry name" value="NT_sf"/>
</dbReference>
<evidence type="ECO:0000313" key="8">
    <source>
        <dbReference type="EMBL" id="EPB69052.1"/>
    </source>
</evidence>
<evidence type="ECO:0000256" key="2">
    <source>
        <dbReference type="ARBA" id="ARBA00001946"/>
    </source>
</evidence>
<dbReference type="InterPro" id="IPR002058">
    <property type="entry name" value="PAP_assoc"/>
</dbReference>
<dbReference type="Pfam" id="PF22600">
    <property type="entry name" value="MTPAP-like_central"/>
    <property type="match status" value="1"/>
</dbReference>
<name>A0A0D6LN33_9BILA</name>
<keyword evidence="5" id="KW-0460">Magnesium</keyword>
<evidence type="ECO:0000256" key="3">
    <source>
        <dbReference type="ARBA" id="ARBA00022679"/>
    </source>
</evidence>
<dbReference type="Gene3D" id="1.10.1410.10">
    <property type="match status" value="1"/>
</dbReference>
<keyword evidence="4" id="KW-0479">Metal-binding</keyword>
<evidence type="ECO:0000256" key="4">
    <source>
        <dbReference type="ARBA" id="ARBA00022723"/>
    </source>
</evidence>
<evidence type="ECO:0000259" key="6">
    <source>
        <dbReference type="Pfam" id="PF03828"/>
    </source>
</evidence>
<dbReference type="PANTHER" id="PTHR12271:SF132">
    <property type="entry name" value="PAP-ASSOCIATED DOMAIN-CONTAINING PROTEIN"/>
    <property type="match status" value="1"/>
</dbReference>
<sequence length="280" mass="32427">MFDAFSPYIYKNKTGVIEISRAMKLHREDNSFTERQFDLIVRFKIYGSTLNGFGTCSCDVDMSLSFPAGPPKGKVAVGGGVCPDLVMREVAKALVDYPNARDEQYICAKVPIVRFRGKDMDIEADISYRNDLALHNTQLLRQYCKWDEERLPTLGVWVKTVGQSQRIGISAYELFVGFLDYFSTHFQYDKHVIQVNTPGNVVKMGRWYRCPLVIRDPFELDHNLAQGVDDDMFRYIRSCMKHSRQVFMDQNLRSEFLVSKGFRRGAQDKVRMTDDMLRDY</sequence>
<organism evidence="8 9">
    <name type="scientific">Ancylostoma ceylanicum</name>
    <dbReference type="NCBI Taxonomy" id="53326"/>
    <lineage>
        <taxon>Eukaryota</taxon>
        <taxon>Metazoa</taxon>
        <taxon>Ecdysozoa</taxon>
        <taxon>Nematoda</taxon>
        <taxon>Chromadorea</taxon>
        <taxon>Rhabditida</taxon>
        <taxon>Rhabditina</taxon>
        <taxon>Rhabditomorpha</taxon>
        <taxon>Strongyloidea</taxon>
        <taxon>Ancylostomatidae</taxon>
        <taxon>Ancylostomatinae</taxon>
        <taxon>Ancylostoma</taxon>
    </lineage>
</organism>
<comment type="cofactor">
    <cofactor evidence="2">
        <name>Mg(2+)</name>
        <dbReference type="ChEBI" id="CHEBI:18420"/>
    </cofactor>
</comment>
<comment type="cofactor">
    <cofactor evidence="1">
        <name>Mn(2+)</name>
        <dbReference type="ChEBI" id="CHEBI:29035"/>
    </cofactor>
</comment>
<reference evidence="8 9" key="1">
    <citation type="submission" date="2013-05" db="EMBL/GenBank/DDBJ databases">
        <title>Draft genome of the parasitic nematode Anyclostoma ceylanicum.</title>
        <authorList>
            <person name="Mitreva M."/>
        </authorList>
    </citation>
    <scope>NUCLEOTIDE SEQUENCE [LARGE SCALE GENOMIC DNA]</scope>
</reference>
<dbReference type="GO" id="GO:0031123">
    <property type="term" value="P:RNA 3'-end processing"/>
    <property type="evidence" value="ECO:0007669"/>
    <property type="project" value="TreeGrafter"/>
</dbReference>
<keyword evidence="9" id="KW-1185">Reference proteome</keyword>
<dbReference type="EMBL" id="KE125347">
    <property type="protein sequence ID" value="EPB69052.1"/>
    <property type="molecule type" value="Genomic_DNA"/>
</dbReference>
<dbReference type="CDD" id="cd05402">
    <property type="entry name" value="NT_PAP_TUTase"/>
    <property type="match status" value="1"/>
</dbReference>
<dbReference type="SUPFAM" id="SSF81301">
    <property type="entry name" value="Nucleotidyltransferase"/>
    <property type="match status" value="1"/>
</dbReference>
<dbReference type="SUPFAM" id="SSF81631">
    <property type="entry name" value="PAP/OAS1 substrate-binding domain"/>
    <property type="match status" value="1"/>
</dbReference>
<dbReference type="GO" id="GO:0050265">
    <property type="term" value="F:RNA uridylyltransferase activity"/>
    <property type="evidence" value="ECO:0007669"/>
    <property type="project" value="TreeGrafter"/>
</dbReference>
<dbReference type="GO" id="GO:0046872">
    <property type="term" value="F:metal ion binding"/>
    <property type="evidence" value="ECO:0007669"/>
    <property type="project" value="UniProtKB-KW"/>
</dbReference>